<evidence type="ECO:0000313" key="11">
    <source>
        <dbReference type="Proteomes" id="UP000835052"/>
    </source>
</evidence>
<comment type="similarity">
    <text evidence="2">Belongs to the VAMP-associated protein (VAP) (TC 9.B.17) family.</text>
</comment>
<proteinExistence type="inferred from homology"/>
<evidence type="ECO:0000256" key="8">
    <source>
        <dbReference type="SAM" id="Phobius"/>
    </source>
</evidence>
<keyword evidence="5 8" id="KW-0472">Membrane</keyword>
<organism evidence="10 11">
    <name type="scientific">Caenorhabditis auriculariae</name>
    <dbReference type="NCBI Taxonomy" id="2777116"/>
    <lineage>
        <taxon>Eukaryota</taxon>
        <taxon>Metazoa</taxon>
        <taxon>Ecdysozoa</taxon>
        <taxon>Nematoda</taxon>
        <taxon>Chromadorea</taxon>
        <taxon>Rhabditida</taxon>
        <taxon>Rhabditina</taxon>
        <taxon>Rhabditomorpha</taxon>
        <taxon>Rhabditoidea</taxon>
        <taxon>Rhabditidae</taxon>
        <taxon>Peloderinae</taxon>
        <taxon>Caenorhabditis</taxon>
    </lineage>
</organism>
<dbReference type="EMBL" id="CAJGYM010000001">
    <property type="protein sequence ID" value="CAD6184325.1"/>
    <property type="molecule type" value="Genomic_DNA"/>
</dbReference>
<evidence type="ECO:0000259" key="9">
    <source>
        <dbReference type="PROSITE" id="PS50202"/>
    </source>
</evidence>
<accession>A0A8S1GM62</accession>
<comment type="caution">
    <text evidence="10">The sequence shown here is derived from an EMBL/GenBank/DDBJ whole genome shotgun (WGS) entry which is preliminary data.</text>
</comment>
<dbReference type="InterPro" id="IPR008962">
    <property type="entry name" value="PapD-like_sf"/>
</dbReference>
<evidence type="ECO:0000256" key="3">
    <source>
        <dbReference type="ARBA" id="ARBA00022692"/>
    </source>
</evidence>
<dbReference type="GO" id="GO:0033149">
    <property type="term" value="F:FFAT motif binding"/>
    <property type="evidence" value="ECO:0007669"/>
    <property type="project" value="TreeGrafter"/>
</dbReference>
<evidence type="ECO:0000256" key="5">
    <source>
        <dbReference type="ARBA" id="ARBA00023136"/>
    </source>
</evidence>
<dbReference type="PANTHER" id="PTHR10809:SF6">
    <property type="entry name" value="AT11025P-RELATED"/>
    <property type="match status" value="1"/>
</dbReference>
<dbReference type="Gene3D" id="2.60.40.10">
    <property type="entry name" value="Immunoglobulins"/>
    <property type="match status" value="1"/>
</dbReference>
<feature type="transmembrane region" description="Helical" evidence="8">
    <location>
        <begin position="217"/>
        <end position="238"/>
    </location>
</feature>
<feature type="coiled-coil region" evidence="7">
    <location>
        <begin position="173"/>
        <end position="210"/>
    </location>
</feature>
<dbReference type="GO" id="GO:0061817">
    <property type="term" value="P:endoplasmic reticulum-plasma membrane tethering"/>
    <property type="evidence" value="ECO:0007669"/>
    <property type="project" value="TreeGrafter"/>
</dbReference>
<keyword evidence="6" id="KW-0963">Cytoplasm</keyword>
<dbReference type="GO" id="GO:0005886">
    <property type="term" value="C:plasma membrane"/>
    <property type="evidence" value="ECO:0007669"/>
    <property type="project" value="TreeGrafter"/>
</dbReference>
<keyword evidence="4 8" id="KW-1133">Transmembrane helix</keyword>
<sequence length="242" mass="26444">MTEGKVPQVLQIVPPRELVFQGPFTDVVTSFMTLRNPTSKSVCFKVKTTAPKQYCVRPNSGVIAPGESKVVTVMLQPIDSIPVDANKHKFMVQSCAAPSDEVDNLDVFWKSINPADLMYSKLMVVFADKRNSGDAETHENHSVKEESAASVTYVGESASSPSTVTGDSSAALRKSLSAALEDKDRALRKLETLQKELEELFKQNRKLQQKSEGVAEIGIPTLQVVLMAVAALLIGLIFGRMF</sequence>
<evidence type="ECO:0000256" key="1">
    <source>
        <dbReference type="ARBA" id="ARBA00004211"/>
    </source>
</evidence>
<dbReference type="AlphaFoldDB" id="A0A8S1GM62"/>
<keyword evidence="3 8" id="KW-0812">Transmembrane</keyword>
<dbReference type="GO" id="GO:0005789">
    <property type="term" value="C:endoplasmic reticulum membrane"/>
    <property type="evidence" value="ECO:0007669"/>
    <property type="project" value="InterPro"/>
</dbReference>
<evidence type="ECO:0000313" key="10">
    <source>
        <dbReference type="EMBL" id="CAD6184325.1"/>
    </source>
</evidence>
<dbReference type="PANTHER" id="PTHR10809">
    <property type="entry name" value="VESICLE-ASSOCIATED MEMBRANE PROTEIN-ASSOCIATED PROTEIN"/>
    <property type="match status" value="1"/>
</dbReference>
<dbReference type="Pfam" id="PF00635">
    <property type="entry name" value="Motile_Sperm"/>
    <property type="match status" value="1"/>
</dbReference>
<keyword evidence="6" id="KW-0206">Cytoskeleton</keyword>
<dbReference type="PROSITE" id="PS50202">
    <property type="entry name" value="MSP"/>
    <property type="match status" value="1"/>
</dbReference>
<reference evidence="10" key="1">
    <citation type="submission" date="2020-10" db="EMBL/GenBank/DDBJ databases">
        <authorList>
            <person name="Kikuchi T."/>
        </authorList>
    </citation>
    <scope>NUCLEOTIDE SEQUENCE</scope>
    <source>
        <strain evidence="10">NKZ352</strain>
    </source>
</reference>
<dbReference type="InterPro" id="IPR016763">
    <property type="entry name" value="VAP"/>
</dbReference>
<dbReference type="GO" id="GO:0090158">
    <property type="term" value="P:endoplasmic reticulum membrane organization"/>
    <property type="evidence" value="ECO:0007669"/>
    <property type="project" value="TreeGrafter"/>
</dbReference>
<protein>
    <recommendedName>
        <fullName evidence="6">Major sperm protein</fullName>
    </recommendedName>
</protein>
<evidence type="ECO:0000256" key="4">
    <source>
        <dbReference type="ARBA" id="ARBA00022989"/>
    </source>
</evidence>
<dbReference type="InterPro" id="IPR000535">
    <property type="entry name" value="MSP_dom"/>
</dbReference>
<dbReference type="OrthoDB" id="264603at2759"/>
<comment type="function">
    <text evidence="6">Central component in molecular interactions underlying sperm crawling. Forms an extensive filament system that extends from sperm villipoda, along the leading edge of the pseudopod.</text>
</comment>
<comment type="subcellular location">
    <subcellularLocation>
        <location evidence="1">Membrane</location>
        <topology evidence="1">Single-pass type IV membrane protein</topology>
    </subcellularLocation>
</comment>
<dbReference type="InterPro" id="IPR013783">
    <property type="entry name" value="Ig-like_fold"/>
</dbReference>
<evidence type="ECO:0000256" key="2">
    <source>
        <dbReference type="ARBA" id="ARBA00008932"/>
    </source>
</evidence>
<evidence type="ECO:0000256" key="6">
    <source>
        <dbReference type="RuleBase" id="RU003425"/>
    </source>
</evidence>
<keyword evidence="7" id="KW-0175">Coiled coil</keyword>
<keyword evidence="11" id="KW-1185">Reference proteome</keyword>
<name>A0A8S1GM62_9PELO</name>
<dbReference type="Proteomes" id="UP000835052">
    <property type="component" value="Unassembled WGS sequence"/>
</dbReference>
<dbReference type="SUPFAM" id="SSF49354">
    <property type="entry name" value="PapD-like"/>
    <property type="match status" value="1"/>
</dbReference>
<evidence type="ECO:0000256" key="7">
    <source>
        <dbReference type="SAM" id="Coils"/>
    </source>
</evidence>
<dbReference type="PIRSF" id="PIRSF019693">
    <property type="entry name" value="VAMP-associated"/>
    <property type="match status" value="1"/>
</dbReference>
<gene>
    <name evidence="10" type="ORF">CAUJ_LOCUS244</name>
</gene>
<feature type="domain" description="MSP" evidence="9">
    <location>
        <begin position="9"/>
        <end position="127"/>
    </location>
</feature>